<dbReference type="GO" id="GO:0055070">
    <property type="term" value="P:copper ion homeostasis"/>
    <property type="evidence" value="ECO:0007669"/>
    <property type="project" value="InterPro"/>
</dbReference>
<protein>
    <recommendedName>
        <fullName evidence="4">Copper transporter</fullName>
    </recommendedName>
</protein>
<feature type="compositionally biased region" description="Gly residues" evidence="1">
    <location>
        <begin position="205"/>
        <end position="215"/>
    </location>
</feature>
<dbReference type="AlphaFoldDB" id="A0A918XJ77"/>
<evidence type="ECO:0008006" key="4">
    <source>
        <dbReference type="Google" id="ProtNLM"/>
    </source>
</evidence>
<dbReference type="RefSeq" id="WP_193518509.1">
    <property type="nucleotide sequence ID" value="NZ_BMXL01000031.1"/>
</dbReference>
<gene>
    <name evidence="2" type="ORF">GCM10007147_40480</name>
</gene>
<dbReference type="EMBL" id="BMXL01000031">
    <property type="protein sequence ID" value="GHD34679.1"/>
    <property type="molecule type" value="Genomic_DNA"/>
</dbReference>
<evidence type="ECO:0000313" key="2">
    <source>
        <dbReference type="EMBL" id="GHD34679.1"/>
    </source>
</evidence>
<keyword evidence="3" id="KW-1185">Reference proteome</keyword>
<evidence type="ECO:0000313" key="3">
    <source>
        <dbReference type="Proteomes" id="UP000654947"/>
    </source>
</evidence>
<dbReference type="GO" id="GO:0016020">
    <property type="term" value="C:membrane"/>
    <property type="evidence" value="ECO:0007669"/>
    <property type="project" value="InterPro"/>
</dbReference>
<proteinExistence type="predicted"/>
<reference evidence="2 3" key="1">
    <citation type="journal article" date="2014" name="Int. J. Syst. Evol. Microbiol.">
        <title>Complete genome sequence of Corynebacterium casei LMG S-19264T (=DSM 44701T), isolated from a smear-ripened cheese.</title>
        <authorList>
            <consortium name="US DOE Joint Genome Institute (JGI-PGF)"/>
            <person name="Walter F."/>
            <person name="Albersmeier A."/>
            <person name="Kalinowski J."/>
            <person name="Ruckert C."/>
        </authorList>
    </citation>
    <scope>NUCLEOTIDE SEQUENCE [LARGE SCALE GENOMIC DNA]</scope>
    <source>
        <strain evidence="2 3">KCTC 19473</strain>
    </source>
</reference>
<feature type="compositionally biased region" description="Acidic residues" evidence="1">
    <location>
        <begin position="193"/>
        <end position="202"/>
    </location>
</feature>
<feature type="region of interest" description="Disordered" evidence="1">
    <location>
        <begin position="166"/>
        <end position="219"/>
    </location>
</feature>
<feature type="compositionally biased region" description="Low complexity" evidence="1">
    <location>
        <begin position="170"/>
        <end position="179"/>
    </location>
</feature>
<dbReference type="InterPro" id="IPR021522">
    <property type="entry name" value="MctB"/>
</dbReference>
<sequence length="366" mass="36508">MIDFRYHLVSTIAVFLALTVGLALGSTVLQGPLLEALESEADELRGRSADLRTEHEVSERVGEGADEMVDAAAEDMLRGRLRGVGVVGVAAPGADGEVLASLERRVEQAGGTVEGRVDLAEGFLEQSNATFVDELAVQVSPVAERLSGGPHTKAGTELGRVLAVPDEAESASGEGSAAGQGPDAVPEDRDTPVDDGEGESSDDAGPGGDDGGDPGNGYDAQAVLSAFAEADLLTVTGEPAGAADALVVVAPAGEGAGQGGEGQTVGTALEALTGALHASVGPTVLAGGPSSAEQGRVLAQAREGRSAYSTVDVAGRTVGDVVTVLALSAHAQGRGGSFGIGEGTEGFLPDPLPEALGTRANTEGER</sequence>
<comment type="caution">
    <text evidence="2">The sequence shown here is derived from an EMBL/GenBank/DDBJ whole genome shotgun (WGS) entry which is preliminary data.</text>
</comment>
<accession>A0A918XJ77</accession>
<evidence type="ECO:0000256" key="1">
    <source>
        <dbReference type="SAM" id="MobiDB-lite"/>
    </source>
</evidence>
<organism evidence="2 3">
    <name type="scientific">Nocardiopsis kunsanensis</name>
    <dbReference type="NCBI Taxonomy" id="141693"/>
    <lineage>
        <taxon>Bacteria</taxon>
        <taxon>Bacillati</taxon>
        <taxon>Actinomycetota</taxon>
        <taxon>Actinomycetes</taxon>
        <taxon>Streptosporangiales</taxon>
        <taxon>Nocardiopsidaceae</taxon>
        <taxon>Nocardiopsis</taxon>
    </lineage>
</organism>
<dbReference type="Pfam" id="PF11382">
    <property type="entry name" value="MctB"/>
    <property type="match status" value="1"/>
</dbReference>
<dbReference type="Proteomes" id="UP000654947">
    <property type="component" value="Unassembled WGS sequence"/>
</dbReference>
<name>A0A918XJ77_9ACTN</name>
<feature type="region of interest" description="Disordered" evidence="1">
    <location>
        <begin position="341"/>
        <end position="366"/>
    </location>
</feature>